<comment type="caution">
    <text evidence="1">The sequence shown here is derived from an EMBL/GenBank/DDBJ whole genome shotgun (WGS) entry which is preliminary data.</text>
</comment>
<sequence length="54" mass="6575">MCWPHQIFSNICVVRNKNVIHKIFKCAHNFDVNKKTKRNMRHTKLKMTQNQNYS</sequence>
<dbReference type="Proteomes" id="UP001461498">
    <property type="component" value="Unassembled WGS sequence"/>
</dbReference>
<evidence type="ECO:0000313" key="2">
    <source>
        <dbReference type="Proteomes" id="UP001461498"/>
    </source>
</evidence>
<name>A0AAW1DCF9_9HEMI</name>
<protein>
    <submittedName>
        <fullName evidence="1">Uncharacterized protein</fullName>
    </submittedName>
</protein>
<proteinExistence type="predicted"/>
<accession>A0AAW1DCF9</accession>
<dbReference type="EMBL" id="JAPXFL010000005">
    <property type="protein sequence ID" value="KAK9506214.1"/>
    <property type="molecule type" value="Genomic_DNA"/>
</dbReference>
<keyword evidence="2" id="KW-1185">Reference proteome</keyword>
<gene>
    <name evidence="1" type="ORF">O3M35_008188</name>
</gene>
<evidence type="ECO:0000313" key="1">
    <source>
        <dbReference type="EMBL" id="KAK9506214.1"/>
    </source>
</evidence>
<organism evidence="1 2">
    <name type="scientific">Rhynocoris fuscipes</name>
    <dbReference type="NCBI Taxonomy" id="488301"/>
    <lineage>
        <taxon>Eukaryota</taxon>
        <taxon>Metazoa</taxon>
        <taxon>Ecdysozoa</taxon>
        <taxon>Arthropoda</taxon>
        <taxon>Hexapoda</taxon>
        <taxon>Insecta</taxon>
        <taxon>Pterygota</taxon>
        <taxon>Neoptera</taxon>
        <taxon>Paraneoptera</taxon>
        <taxon>Hemiptera</taxon>
        <taxon>Heteroptera</taxon>
        <taxon>Panheteroptera</taxon>
        <taxon>Cimicomorpha</taxon>
        <taxon>Reduviidae</taxon>
        <taxon>Harpactorinae</taxon>
        <taxon>Harpactorini</taxon>
        <taxon>Rhynocoris</taxon>
    </lineage>
</organism>
<reference evidence="1 2" key="1">
    <citation type="submission" date="2022-12" db="EMBL/GenBank/DDBJ databases">
        <title>Chromosome-level genome assembly of true bugs.</title>
        <authorList>
            <person name="Ma L."/>
            <person name="Li H."/>
        </authorList>
    </citation>
    <scope>NUCLEOTIDE SEQUENCE [LARGE SCALE GENOMIC DNA]</scope>
    <source>
        <strain evidence="1">Lab_2022b</strain>
    </source>
</reference>
<dbReference type="AlphaFoldDB" id="A0AAW1DCF9"/>